<comment type="caution">
    <text evidence="1">The sequence shown here is derived from an EMBL/GenBank/DDBJ whole genome shotgun (WGS) entry which is preliminary data.</text>
</comment>
<reference evidence="1 2" key="1">
    <citation type="submission" date="2020-05" db="EMBL/GenBank/DDBJ databases">
        <title>Bremerella alba sp. nov., a novel planctomycete isolated from the surface of the macroalga Fucus spiralis.</title>
        <authorList>
            <person name="Godinho O."/>
            <person name="Botelho R."/>
            <person name="Albuquerque L."/>
            <person name="Wiegand S."/>
            <person name="Da Costa M.S."/>
            <person name="Lobo-Da-Cunha A."/>
            <person name="Jogler C."/>
            <person name="Lage O.M."/>
        </authorList>
    </citation>
    <scope>NUCLEOTIDE SEQUENCE [LARGE SCALE GENOMIC DNA]</scope>
    <source>
        <strain evidence="1 2">FF15</strain>
    </source>
</reference>
<evidence type="ECO:0000313" key="1">
    <source>
        <dbReference type="EMBL" id="MBA2115279.1"/>
    </source>
</evidence>
<organism evidence="1 2">
    <name type="scientific">Bremerella alba</name>
    <dbReference type="NCBI Taxonomy" id="980252"/>
    <lineage>
        <taxon>Bacteria</taxon>
        <taxon>Pseudomonadati</taxon>
        <taxon>Planctomycetota</taxon>
        <taxon>Planctomycetia</taxon>
        <taxon>Pirellulales</taxon>
        <taxon>Pirellulaceae</taxon>
        <taxon>Bremerella</taxon>
    </lineage>
</organism>
<dbReference type="RefSeq" id="WP_207396717.1">
    <property type="nucleotide sequence ID" value="NZ_JABRWO010000006.1"/>
</dbReference>
<dbReference type="EMBL" id="JABRWO010000006">
    <property type="protein sequence ID" value="MBA2115279.1"/>
    <property type="molecule type" value="Genomic_DNA"/>
</dbReference>
<proteinExistence type="predicted"/>
<sequence>MPDKFDPYRESLIVEEKTIWSEELADFPVEEREKIARCLHADAASCNHLEYVRLHTGFCRQITVTQEDVARLEAKP</sequence>
<dbReference type="Proteomes" id="UP000551616">
    <property type="component" value="Unassembled WGS sequence"/>
</dbReference>
<gene>
    <name evidence="1" type="ORF">HOV93_24520</name>
</gene>
<accession>A0A7V8V5D4</accession>
<dbReference type="AlphaFoldDB" id="A0A7V8V5D4"/>
<protein>
    <submittedName>
        <fullName evidence="1">Uncharacterized protein</fullName>
    </submittedName>
</protein>
<name>A0A7V8V5D4_9BACT</name>
<evidence type="ECO:0000313" key="2">
    <source>
        <dbReference type="Proteomes" id="UP000551616"/>
    </source>
</evidence>
<keyword evidence="2" id="KW-1185">Reference proteome</keyword>